<proteinExistence type="predicted"/>
<protein>
    <submittedName>
        <fullName evidence="2">Uncharacterized protein</fullName>
    </submittedName>
</protein>
<dbReference type="Proteomes" id="UP001610335">
    <property type="component" value="Unassembled WGS sequence"/>
</dbReference>
<feature type="signal peptide" evidence="1">
    <location>
        <begin position="1"/>
        <end position="20"/>
    </location>
</feature>
<evidence type="ECO:0000313" key="2">
    <source>
        <dbReference type="EMBL" id="KAL2823796.1"/>
    </source>
</evidence>
<keyword evidence="1" id="KW-0732">Signal</keyword>
<feature type="chain" id="PRO_5046656359" evidence="1">
    <location>
        <begin position="21"/>
        <end position="333"/>
    </location>
</feature>
<gene>
    <name evidence="2" type="ORF">BDW59DRAFT_162959</name>
</gene>
<comment type="caution">
    <text evidence="2">The sequence shown here is derived from an EMBL/GenBank/DDBJ whole genome shotgun (WGS) entry which is preliminary data.</text>
</comment>
<evidence type="ECO:0000313" key="3">
    <source>
        <dbReference type="Proteomes" id="UP001610335"/>
    </source>
</evidence>
<reference evidence="2 3" key="1">
    <citation type="submission" date="2024-07" db="EMBL/GenBank/DDBJ databases">
        <title>Section-level genome sequencing and comparative genomics of Aspergillus sections Usti and Cavernicolus.</title>
        <authorList>
            <consortium name="Lawrence Berkeley National Laboratory"/>
            <person name="Nybo J.L."/>
            <person name="Vesth T.C."/>
            <person name="Theobald S."/>
            <person name="Frisvad J.C."/>
            <person name="Larsen T.O."/>
            <person name="Kjaerboelling I."/>
            <person name="Rothschild-Mancinelli K."/>
            <person name="Lyhne E.K."/>
            <person name="Kogle M.E."/>
            <person name="Barry K."/>
            <person name="Clum A."/>
            <person name="Na H."/>
            <person name="Ledsgaard L."/>
            <person name="Lin J."/>
            <person name="Lipzen A."/>
            <person name="Kuo A."/>
            <person name="Riley R."/>
            <person name="Mondo S."/>
            <person name="LaButti K."/>
            <person name="Haridas S."/>
            <person name="Pangalinan J."/>
            <person name="Salamov A.A."/>
            <person name="Simmons B.A."/>
            <person name="Magnuson J.K."/>
            <person name="Chen J."/>
            <person name="Drula E."/>
            <person name="Henrissat B."/>
            <person name="Wiebenga A."/>
            <person name="Lubbers R.J."/>
            <person name="Gomes A.C."/>
            <person name="Makela M.R."/>
            <person name="Stajich J."/>
            <person name="Grigoriev I.V."/>
            <person name="Mortensen U.H."/>
            <person name="De vries R.P."/>
            <person name="Baker S.E."/>
            <person name="Andersen M.R."/>
        </authorList>
    </citation>
    <scope>NUCLEOTIDE SEQUENCE [LARGE SCALE GENOMIC DNA]</scope>
    <source>
        <strain evidence="2 3">CBS 600.67</strain>
    </source>
</reference>
<name>A0ABR4I823_9EURO</name>
<keyword evidence="3" id="KW-1185">Reference proteome</keyword>
<accession>A0ABR4I823</accession>
<dbReference type="EMBL" id="JBFXLS010000049">
    <property type="protein sequence ID" value="KAL2823796.1"/>
    <property type="molecule type" value="Genomic_DNA"/>
</dbReference>
<evidence type="ECO:0000256" key="1">
    <source>
        <dbReference type="SAM" id="SignalP"/>
    </source>
</evidence>
<sequence>MHHRLLFLLPLTILAGRALGEQDVNYDPATNYRPENVTGLDYYYYPWKGSYYNGSAIFTISSVSYRPDYNYDEEDLCPQLENITYSFSYPAILGITQKEVEDERPENTNPINVILSTSYSNFTRYFNDYLDSGNMQIRDEPWVFESIAFSRRTYGYEETEPDFNLTVSDASGVDSPFQVLGTSELDDNPLPGVQMNMSSCAHSEAWWGVGFVSEDWDDEDIGVTNPSLQLSFDSYLANFEIQSWIVANTLGDEEDPTLPIVARMSVQFLGRHDDARSDILDSGVPVTWTPTVGFGNNTLNLDYESAAVAVGLGGLRVGVLWGGLGAAVGYALL</sequence>
<organism evidence="2 3">
    <name type="scientific">Aspergillus cavernicola</name>
    <dbReference type="NCBI Taxonomy" id="176166"/>
    <lineage>
        <taxon>Eukaryota</taxon>
        <taxon>Fungi</taxon>
        <taxon>Dikarya</taxon>
        <taxon>Ascomycota</taxon>
        <taxon>Pezizomycotina</taxon>
        <taxon>Eurotiomycetes</taxon>
        <taxon>Eurotiomycetidae</taxon>
        <taxon>Eurotiales</taxon>
        <taxon>Aspergillaceae</taxon>
        <taxon>Aspergillus</taxon>
        <taxon>Aspergillus subgen. Nidulantes</taxon>
    </lineage>
</organism>